<dbReference type="InterPro" id="IPR001282">
    <property type="entry name" value="G6P_DH"/>
</dbReference>
<protein>
    <recommendedName>
        <fullName evidence="10">Glucose-6-phosphate 1-dehydrogenase, chloroplastic</fullName>
        <ecNumber evidence="3">1.1.1.49</ecNumber>
    </recommendedName>
</protein>
<evidence type="ECO:0000259" key="11">
    <source>
        <dbReference type="Pfam" id="PF00479"/>
    </source>
</evidence>
<proteinExistence type="inferred from homology"/>
<dbReference type="OMA" id="AMEFSAE"/>
<keyword evidence="7" id="KW-0119">Carbohydrate metabolism</keyword>
<dbReference type="GO" id="GO:0050661">
    <property type="term" value="F:NADP binding"/>
    <property type="evidence" value="ECO:0007669"/>
    <property type="project" value="InterPro"/>
</dbReference>
<name>A0A164ZJA5_DAUCS</name>
<keyword evidence="4" id="KW-0313">Glucose metabolism</keyword>
<evidence type="ECO:0000256" key="3">
    <source>
        <dbReference type="ARBA" id="ARBA00013019"/>
    </source>
</evidence>
<dbReference type="HAMAP" id="MF_00966">
    <property type="entry name" value="G6PD"/>
    <property type="match status" value="1"/>
</dbReference>
<dbReference type="PRINTS" id="PR00079">
    <property type="entry name" value="G6PDHDRGNASE"/>
</dbReference>
<evidence type="ECO:0000256" key="2">
    <source>
        <dbReference type="ARBA" id="ARBA00009975"/>
    </source>
</evidence>
<dbReference type="InterPro" id="IPR022675">
    <property type="entry name" value="G6P_DH_C"/>
</dbReference>
<dbReference type="InterPro" id="IPR036291">
    <property type="entry name" value="NAD(P)-bd_dom_sf"/>
</dbReference>
<dbReference type="GO" id="GO:0009570">
    <property type="term" value="C:chloroplast stroma"/>
    <property type="evidence" value="ECO:0007669"/>
    <property type="project" value="TreeGrafter"/>
</dbReference>
<dbReference type="Gramene" id="KZM96006">
    <property type="protein sequence ID" value="KZM96006"/>
    <property type="gene ID" value="DCAR_019248"/>
</dbReference>
<dbReference type="UniPathway" id="UPA00115">
    <property type="reaction ID" value="UER00408"/>
</dbReference>
<gene>
    <name evidence="13" type="ORF">DCAR_019248</name>
</gene>
<dbReference type="EC" id="1.1.1.49" evidence="3"/>
<comment type="caution">
    <text evidence="13">The sequence shown here is derived from an EMBL/GenBank/DDBJ whole genome shotgun (WGS) entry which is preliminary data.</text>
</comment>
<dbReference type="PANTHER" id="PTHR23429:SF13">
    <property type="entry name" value="GLUCOSE-6-PHOSPHATE 1-DEHYDROGENASE 1, CHLOROPLASTIC"/>
    <property type="match status" value="1"/>
</dbReference>
<dbReference type="STRING" id="79200.A0A164ZJA5"/>
<organism evidence="13">
    <name type="scientific">Daucus carota subsp. sativus</name>
    <name type="common">Carrot</name>
    <dbReference type="NCBI Taxonomy" id="79200"/>
    <lineage>
        <taxon>Eukaryota</taxon>
        <taxon>Viridiplantae</taxon>
        <taxon>Streptophyta</taxon>
        <taxon>Embryophyta</taxon>
        <taxon>Tracheophyta</taxon>
        <taxon>Spermatophyta</taxon>
        <taxon>Magnoliopsida</taxon>
        <taxon>eudicotyledons</taxon>
        <taxon>Gunneridae</taxon>
        <taxon>Pentapetalae</taxon>
        <taxon>asterids</taxon>
        <taxon>campanulids</taxon>
        <taxon>Apiales</taxon>
        <taxon>Apiaceae</taxon>
        <taxon>Apioideae</taxon>
        <taxon>Scandiceae</taxon>
        <taxon>Daucinae</taxon>
        <taxon>Daucus</taxon>
        <taxon>Daucus sect. Daucus</taxon>
    </lineage>
</organism>
<evidence type="ECO:0000256" key="6">
    <source>
        <dbReference type="ARBA" id="ARBA00023002"/>
    </source>
</evidence>
<dbReference type="Pfam" id="PF00479">
    <property type="entry name" value="G6PD_N"/>
    <property type="match status" value="1"/>
</dbReference>
<evidence type="ECO:0000259" key="12">
    <source>
        <dbReference type="Pfam" id="PF02781"/>
    </source>
</evidence>
<comment type="function">
    <text evidence="8">Catalyzes the rate-limiting step of the oxidative pentose-phosphate pathway, which represents a route for the dissimilation of carbohydrates besides glycolysis. The main function of this enzyme is to provide reducing power (NADPH) and pentose phosphates for fatty acid and nucleic acid synthesis which are involved in membrane synthesis and cell division.</text>
</comment>
<evidence type="ECO:0000256" key="4">
    <source>
        <dbReference type="ARBA" id="ARBA00022526"/>
    </source>
</evidence>
<dbReference type="PANTHER" id="PTHR23429">
    <property type="entry name" value="GLUCOSE-6-PHOSPHATE 1-DEHYDROGENASE G6PD"/>
    <property type="match status" value="1"/>
</dbReference>
<dbReference type="Gene3D" id="3.40.50.720">
    <property type="entry name" value="NAD(P)-binding Rossmann-like Domain"/>
    <property type="match status" value="1"/>
</dbReference>
<dbReference type="Pfam" id="PF02781">
    <property type="entry name" value="G6PD_C"/>
    <property type="match status" value="3"/>
</dbReference>
<dbReference type="GO" id="GO:0006006">
    <property type="term" value="P:glucose metabolic process"/>
    <property type="evidence" value="ECO:0007669"/>
    <property type="project" value="UniProtKB-KW"/>
</dbReference>
<evidence type="ECO:0000256" key="1">
    <source>
        <dbReference type="ARBA" id="ARBA00004937"/>
    </source>
</evidence>
<evidence type="ECO:0000256" key="7">
    <source>
        <dbReference type="ARBA" id="ARBA00023277"/>
    </source>
</evidence>
<keyword evidence="6" id="KW-0560">Oxidoreductase</keyword>
<feature type="domain" description="Glucose-6-phosphate dehydrogenase C-terminal" evidence="12">
    <location>
        <begin position="326"/>
        <end position="394"/>
    </location>
</feature>
<comment type="similarity">
    <text evidence="2">Belongs to the glucose-6-phosphate dehydrogenase family.</text>
</comment>
<evidence type="ECO:0000256" key="9">
    <source>
        <dbReference type="ARBA" id="ARBA00048749"/>
    </source>
</evidence>
<feature type="domain" description="Glucose-6-phosphate dehydrogenase C-terminal" evidence="12">
    <location>
        <begin position="427"/>
        <end position="657"/>
    </location>
</feature>
<dbReference type="Gene3D" id="3.30.360.10">
    <property type="entry name" value="Dihydrodipicolinate Reductase, domain 2"/>
    <property type="match status" value="3"/>
</dbReference>
<reference evidence="13" key="1">
    <citation type="journal article" date="2016" name="Nat. Genet.">
        <title>A high-quality carrot genome assembly provides new insights into carotenoid accumulation and asterid genome evolution.</title>
        <authorList>
            <person name="Iorizzo M."/>
            <person name="Ellison S."/>
            <person name="Senalik D."/>
            <person name="Zeng P."/>
            <person name="Satapoomin P."/>
            <person name="Huang J."/>
            <person name="Bowman M."/>
            <person name="Iovene M."/>
            <person name="Sanseverino W."/>
            <person name="Cavagnaro P."/>
            <person name="Yildiz M."/>
            <person name="Macko-Podgorni A."/>
            <person name="Moranska E."/>
            <person name="Grzebelus E."/>
            <person name="Grzebelus D."/>
            <person name="Ashrafi H."/>
            <person name="Zheng Z."/>
            <person name="Cheng S."/>
            <person name="Spooner D."/>
            <person name="Van Deynze A."/>
            <person name="Simon P."/>
        </authorList>
    </citation>
    <scope>NUCLEOTIDE SEQUENCE [LARGE SCALE GENOMIC DNA]</scope>
    <source>
        <tissue evidence="13">Leaf</tissue>
    </source>
</reference>
<comment type="catalytic activity">
    <reaction evidence="9">
        <text>D-glucose 6-phosphate + NADP(+) = 6-phospho-D-glucono-1,5-lactone + NADPH + H(+)</text>
        <dbReference type="Rhea" id="RHEA:15841"/>
        <dbReference type="ChEBI" id="CHEBI:15378"/>
        <dbReference type="ChEBI" id="CHEBI:57783"/>
        <dbReference type="ChEBI" id="CHEBI:57955"/>
        <dbReference type="ChEBI" id="CHEBI:58349"/>
        <dbReference type="ChEBI" id="CHEBI:61548"/>
        <dbReference type="EC" id="1.1.1.49"/>
    </reaction>
</comment>
<evidence type="ECO:0000256" key="5">
    <source>
        <dbReference type="ARBA" id="ARBA00022857"/>
    </source>
</evidence>
<keyword evidence="5" id="KW-0521">NADP</keyword>
<dbReference type="GO" id="GO:0004345">
    <property type="term" value="F:glucose-6-phosphate dehydrogenase activity"/>
    <property type="evidence" value="ECO:0007669"/>
    <property type="project" value="UniProtKB-EC"/>
</dbReference>
<feature type="domain" description="Glucose-6-phosphate dehydrogenase C-terminal" evidence="12">
    <location>
        <begin position="281"/>
        <end position="316"/>
    </location>
</feature>
<evidence type="ECO:0000313" key="13">
    <source>
        <dbReference type="EMBL" id="KZM96006.1"/>
    </source>
</evidence>
<evidence type="ECO:0000256" key="8">
    <source>
        <dbReference type="ARBA" id="ARBA00046096"/>
    </source>
</evidence>
<dbReference type="FunFam" id="3.40.50.720:FF:000222">
    <property type="entry name" value="Glucose-6-phosphate 1-dehydrogenase"/>
    <property type="match status" value="1"/>
</dbReference>
<comment type="pathway">
    <text evidence="1">Carbohydrate degradation; pentose phosphate pathway; D-ribulose 5-phosphate from D-glucose 6-phosphate (oxidative stage): step 1/3.</text>
</comment>
<accession>A0A164ZJA5</accession>
<dbReference type="SUPFAM" id="SSF51735">
    <property type="entry name" value="NAD(P)-binding Rossmann-fold domains"/>
    <property type="match status" value="1"/>
</dbReference>
<evidence type="ECO:0000256" key="10">
    <source>
        <dbReference type="ARBA" id="ARBA00074229"/>
    </source>
</evidence>
<dbReference type="GO" id="GO:0009051">
    <property type="term" value="P:pentose-phosphate shunt, oxidative branch"/>
    <property type="evidence" value="ECO:0007669"/>
    <property type="project" value="UniProtKB-ARBA"/>
</dbReference>
<sequence length="664" mass="75420">MSTQLSHCSSSTNNISSCLIKKHTLLLKPLVIVPSRINSFKRVSLIHSSIHPRKDFEFKNSNGHPLNAVSLQDGSAEKSVEREPTSLEMGREESNLSVTVVGASGDLAKKKIFPALFALFYEDCLPKNFLVFGYARTKMTDDELRNMISNTLTCRIDKSANCGDKMNQFLERCFYHSGQYNSEEHFSELDKKMKVKEAGLRSNRLFYLSVPPNIFVDVAKCASAQASSANGWTRVIVEKPFGRDSESSAELTRCLKQYLAEDQIFRIDHYLGKEIVENLSVLRFSNLVFEPLWSRNYIRNVQLIFSEDFGTDGRGGSDVLVAMEFSAEIRVQFRHVPGNLYKNNFGTNLDKATNELVLRVQPDQAIYLKINNKVPGLGMRLDRSDLNLLYSASASLLKSCFRATLVKELHPKCATNIFRRFWYRWQRRVKVLRSMRPLQLEDVIVGQYKGHSKGTKSYLGYTDDPTVPKDSLTPTFAAAALFIDNARWDGVPFLMKAGKALHTRRSDVLVAMEFSAEIRVQFRHVPGNLYKNNFGTNLDKATNELVLRVQPDQAIYLKINNKVPGLGMRLDRSDLNLLYSARYSKEAIDAYERLLIDAIEGERRLFIRSDELDAAWSLFTPLLKELEKKKIAPELYPYGSRGPVGAHYLAAKHNVRWGDLSSDE</sequence>
<dbReference type="EMBL" id="LNRQ01000005">
    <property type="protein sequence ID" value="KZM96006.1"/>
    <property type="molecule type" value="Genomic_DNA"/>
</dbReference>
<dbReference type="InterPro" id="IPR019796">
    <property type="entry name" value="G6P_DH_AS"/>
</dbReference>
<dbReference type="FunFam" id="3.30.360.10:FF:000018">
    <property type="entry name" value="Glucose-6-phosphate 1-dehydrogenase"/>
    <property type="match status" value="1"/>
</dbReference>
<dbReference type="SUPFAM" id="SSF55347">
    <property type="entry name" value="Glyceraldehyde-3-phosphate dehydrogenase-like, C-terminal domain"/>
    <property type="match status" value="2"/>
</dbReference>
<dbReference type="InterPro" id="IPR022674">
    <property type="entry name" value="G6P_DH_NAD-bd"/>
</dbReference>
<dbReference type="AlphaFoldDB" id="A0A164ZJA5"/>
<dbReference type="PROSITE" id="PS00069">
    <property type="entry name" value="G6P_DEHYDROGENASE"/>
    <property type="match status" value="1"/>
</dbReference>
<feature type="domain" description="Glucose-6-phosphate dehydrogenase NAD-binding" evidence="11">
    <location>
        <begin position="100"/>
        <end position="278"/>
    </location>
</feature>